<dbReference type="GO" id="GO:0015344">
    <property type="term" value="F:siderophore uptake transmembrane transporter activity"/>
    <property type="evidence" value="ECO:0007669"/>
    <property type="project" value="TreeGrafter"/>
</dbReference>
<dbReference type="GO" id="GO:0009279">
    <property type="term" value="C:cell outer membrane"/>
    <property type="evidence" value="ECO:0007669"/>
    <property type="project" value="UniProtKB-SubCell"/>
</dbReference>
<evidence type="ECO:0000256" key="3">
    <source>
        <dbReference type="ARBA" id="ARBA00022452"/>
    </source>
</evidence>
<evidence type="ECO:0000259" key="11">
    <source>
        <dbReference type="Pfam" id="PF00593"/>
    </source>
</evidence>
<protein>
    <submittedName>
        <fullName evidence="13">TonB-dependent receptor</fullName>
    </submittedName>
</protein>
<keyword evidence="13" id="KW-0675">Receptor</keyword>
<evidence type="ECO:0000313" key="14">
    <source>
        <dbReference type="Proteomes" id="UP000556026"/>
    </source>
</evidence>
<dbReference type="InterPro" id="IPR036942">
    <property type="entry name" value="Beta-barrel_TonB_sf"/>
</dbReference>
<evidence type="ECO:0000256" key="8">
    <source>
        <dbReference type="PROSITE-ProRule" id="PRU01360"/>
    </source>
</evidence>
<evidence type="ECO:0000256" key="5">
    <source>
        <dbReference type="ARBA" id="ARBA00023077"/>
    </source>
</evidence>
<evidence type="ECO:0000256" key="7">
    <source>
        <dbReference type="ARBA" id="ARBA00023237"/>
    </source>
</evidence>
<dbReference type="InterPro" id="IPR037066">
    <property type="entry name" value="Plug_dom_sf"/>
</dbReference>
<proteinExistence type="inferred from homology"/>
<keyword evidence="5 9" id="KW-0798">TonB box</keyword>
<keyword evidence="4 8" id="KW-0812">Transmembrane</keyword>
<evidence type="ECO:0000256" key="10">
    <source>
        <dbReference type="SAM" id="SignalP"/>
    </source>
</evidence>
<dbReference type="InterPro" id="IPR039426">
    <property type="entry name" value="TonB-dep_rcpt-like"/>
</dbReference>
<dbReference type="EMBL" id="BLXX01000006">
    <property type="protein sequence ID" value="GFO59899.1"/>
    <property type="molecule type" value="Genomic_DNA"/>
</dbReference>
<dbReference type="InterPro" id="IPR012910">
    <property type="entry name" value="Plug_dom"/>
</dbReference>
<dbReference type="RefSeq" id="WP_183354728.1">
    <property type="nucleotide sequence ID" value="NZ_BLXX01000006.1"/>
</dbReference>
<dbReference type="AlphaFoldDB" id="A0A6V8MJN5"/>
<dbReference type="SUPFAM" id="SSF56935">
    <property type="entry name" value="Porins"/>
    <property type="match status" value="1"/>
</dbReference>
<evidence type="ECO:0000313" key="13">
    <source>
        <dbReference type="EMBL" id="GFO59899.1"/>
    </source>
</evidence>
<evidence type="ECO:0000256" key="9">
    <source>
        <dbReference type="RuleBase" id="RU003357"/>
    </source>
</evidence>
<keyword evidence="6 8" id="KW-0472">Membrane</keyword>
<dbReference type="PANTHER" id="PTHR30069:SF39">
    <property type="entry name" value="BLL6183 PROTEIN"/>
    <property type="match status" value="1"/>
</dbReference>
<comment type="similarity">
    <text evidence="8 9">Belongs to the TonB-dependent receptor family.</text>
</comment>
<dbReference type="InterPro" id="IPR000531">
    <property type="entry name" value="Beta-barrel_TonB"/>
</dbReference>
<evidence type="ECO:0000256" key="1">
    <source>
        <dbReference type="ARBA" id="ARBA00004571"/>
    </source>
</evidence>
<evidence type="ECO:0000256" key="4">
    <source>
        <dbReference type="ARBA" id="ARBA00022692"/>
    </source>
</evidence>
<reference evidence="14" key="1">
    <citation type="submission" date="2020-06" db="EMBL/GenBank/DDBJ databases">
        <title>Draft genomic sequence of Geomonas sp. Red330.</title>
        <authorList>
            <person name="Itoh H."/>
            <person name="Zhenxing X."/>
            <person name="Ushijima N."/>
            <person name="Masuda Y."/>
            <person name="Shiratori Y."/>
            <person name="Senoo K."/>
        </authorList>
    </citation>
    <scope>NUCLEOTIDE SEQUENCE [LARGE SCALE GENOMIC DNA]</scope>
    <source>
        <strain evidence="14">Red330</strain>
    </source>
</reference>
<dbReference type="Gene3D" id="2.40.170.20">
    <property type="entry name" value="TonB-dependent receptor, beta-barrel domain"/>
    <property type="match status" value="1"/>
</dbReference>
<feature type="domain" description="TonB-dependent receptor-like beta-barrel" evidence="11">
    <location>
        <begin position="225"/>
        <end position="651"/>
    </location>
</feature>
<keyword evidence="10" id="KW-0732">Signal</keyword>
<feature type="domain" description="TonB-dependent receptor plug" evidence="12">
    <location>
        <begin position="69"/>
        <end position="178"/>
    </location>
</feature>
<accession>A0A6V8MJN5</accession>
<dbReference type="Pfam" id="PF07715">
    <property type="entry name" value="Plug"/>
    <property type="match status" value="1"/>
</dbReference>
<dbReference type="Pfam" id="PF00593">
    <property type="entry name" value="TonB_dep_Rec_b-barrel"/>
    <property type="match status" value="1"/>
</dbReference>
<evidence type="ECO:0000256" key="6">
    <source>
        <dbReference type="ARBA" id="ARBA00023136"/>
    </source>
</evidence>
<organism evidence="13 14">
    <name type="scientific">Geomonas silvestris</name>
    <dbReference type="NCBI Taxonomy" id="2740184"/>
    <lineage>
        <taxon>Bacteria</taxon>
        <taxon>Pseudomonadati</taxon>
        <taxon>Thermodesulfobacteriota</taxon>
        <taxon>Desulfuromonadia</taxon>
        <taxon>Geobacterales</taxon>
        <taxon>Geobacteraceae</taxon>
        <taxon>Geomonas</taxon>
    </lineage>
</organism>
<sequence>MNVSSPRLAPPRRLAAASLLLLACGLCEPAALRAESGDPTASGQEYLDLGLEDLMNLTVTSVARKSQRVSDAAAAVFVITQEEIRRSGVTNIADALRLVPGLDVARIDANKWAVSSRGANGRFASKMLVLFDGRTVYTPLFSGVFWDRQDTVLEDIERIEVIRGPGAALWGANAVNGVINIITRPAWDSTGKLVSAGGGTSERGFAEFRYGSQLSAQSALRLYAKYLSRAPQDAVTGQEANNGWSALRGGFRFDSEPTQQNSFTLQGDIYHERLHDTYVRMVPAPDTLLHTTPVLGLNVLSRFKHSFSDQADFELQFYYDRTDTDLGVIKEERDTYDLDVQNRIAGFGPQEFIFGGGFRFSHDQLANQIPALTLTPTGEDTHLASFFVQDDITVYPDRLHLILGTKLEHNSYTGWEVQPNARLIYTPNRQHTVWGAVSRAIRTPSRGEESLSLYQPGPVPGVLIHLQGNDRLEAEELLAYEAGYRVEPTPVLSADLALFYNRYRKLSVFQPSLAPQPTPFGPLVALPFTLGNFGRVETAGAELAVDYRMLPWWRLRGAYSYLSFLSAEAQAGAQLGNLRGSSPRHQFSLRSSQDLSREVELDLWLRYVSALSFTDTSNGSAVGVPEYFTLDCRLAWKPVSDFEVALVGQNLLERQHQEFDSQELATQATRVPRGVYGKLTWQF</sequence>
<comment type="caution">
    <text evidence="13">The sequence shown here is derived from an EMBL/GenBank/DDBJ whole genome shotgun (WGS) entry which is preliminary data.</text>
</comment>
<dbReference type="PROSITE" id="PS51257">
    <property type="entry name" value="PROKAR_LIPOPROTEIN"/>
    <property type="match status" value="1"/>
</dbReference>
<evidence type="ECO:0000259" key="12">
    <source>
        <dbReference type="Pfam" id="PF07715"/>
    </source>
</evidence>
<evidence type="ECO:0000256" key="2">
    <source>
        <dbReference type="ARBA" id="ARBA00022448"/>
    </source>
</evidence>
<feature type="chain" id="PRO_5028151079" evidence="10">
    <location>
        <begin position="34"/>
        <end position="683"/>
    </location>
</feature>
<gene>
    <name evidence="13" type="ORF">GMST_22240</name>
</gene>
<comment type="subcellular location">
    <subcellularLocation>
        <location evidence="1 8">Cell outer membrane</location>
        <topology evidence="1 8">Multi-pass membrane protein</topology>
    </subcellularLocation>
</comment>
<dbReference type="GO" id="GO:0044718">
    <property type="term" value="P:siderophore transmembrane transport"/>
    <property type="evidence" value="ECO:0007669"/>
    <property type="project" value="TreeGrafter"/>
</dbReference>
<dbReference type="PANTHER" id="PTHR30069">
    <property type="entry name" value="TONB-DEPENDENT OUTER MEMBRANE RECEPTOR"/>
    <property type="match status" value="1"/>
</dbReference>
<name>A0A6V8MJN5_9BACT</name>
<keyword evidence="7 8" id="KW-0998">Cell outer membrane</keyword>
<keyword evidence="14" id="KW-1185">Reference proteome</keyword>
<dbReference type="PROSITE" id="PS52016">
    <property type="entry name" value="TONB_DEPENDENT_REC_3"/>
    <property type="match status" value="1"/>
</dbReference>
<dbReference type="Proteomes" id="UP000556026">
    <property type="component" value="Unassembled WGS sequence"/>
</dbReference>
<dbReference type="Gene3D" id="2.170.130.10">
    <property type="entry name" value="TonB-dependent receptor, plug domain"/>
    <property type="match status" value="1"/>
</dbReference>
<dbReference type="CDD" id="cd01347">
    <property type="entry name" value="ligand_gated_channel"/>
    <property type="match status" value="1"/>
</dbReference>
<keyword evidence="3 8" id="KW-1134">Transmembrane beta strand</keyword>
<keyword evidence="2 8" id="KW-0813">Transport</keyword>
<feature type="signal peptide" evidence="10">
    <location>
        <begin position="1"/>
        <end position="33"/>
    </location>
</feature>